<comment type="caution">
    <text evidence="2">The sequence shown here is derived from an EMBL/GenBank/DDBJ whole genome shotgun (WGS) entry which is preliminary data.</text>
</comment>
<keyword evidence="3" id="KW-1185">Reference proteome</keyword>
<keyword evidence="1" id="KW-0812">Transmembrane</keyword>
<evidence type="ECO:0000313" key="3">
    <source>
        <dbReference type="Proteomes" id="UP000640274"/>
    </source>
</evidence>
<feature type="transmembrane region" description="Helical" evidence="1">
    <location>
        <begin position="6"/>
        <end position="25"/>
    </location>
</feature>
<organism evidence="2 3">
    <name type="scientific">Paenibacillus roseus</name>
    <dbReference type="NCBI Taxonomy" id="2798579"/>
    <lineage>
        <taxon>Bacteria</taxon>
        <taxon>Bacillati</taxon>
        <taxon>Bacillota</taxon>
        <taxon>Bacilli</taxon>
        <taxon>Bacillales</taxon>
        <taxon>Paenibacillaceae</taxon>
        <taxon>Paenibacillus</taxon>
    </lineage>
</organism>
<name>A0A934J2D0_9BACL</name>
<reference evidence="2" key="1">
    <citation type="submission" date="2020-12" db="EMBL/GenBank/DDBJ databases">
        <authorList>
            <person name="Huq M.A."/>
        </authorList>
    </citation>
    <scope>NUCLEOTIDE SEQUENCE</scope>
    <source>
        <strain evidence="2">MAHUQ-46</strain>
    </source>
</reference>
<proteinExistence type="predicted"/>
<evidence type="ECO:0000256" key="1">
    <source>
        <dbReference type="SAM" id="Phobius"/>
    </source>
</evidence>
<feature type="transmembrane region" description="Helical" evidence="1">
    <location>
        <begin position="249"/>
        <end position="271"/>
    </location>
</feature>
<dbReference type="Proteomes" id="UP000640274">
    <property type="component" value="Unassembled WGS sequence"/>
</dbReference>
<dbReference type="AlphaFoldDB" id="A0A934J2D0"/>
<sequence>MLWAALAGQYVLGFIAAFALLRVFVTRRPRWLHLSSGRSGQQARVPESLLRWLGLGRDSKAFKEREGLLAGIGYVGDPAFYLLFRQLLLVLLPAAAAVGYKLGLQPLWYAGAFASAALLMFDKPWLQSMKGWRTGRMTKEIYTISNQLLYLSGSSLNIHTKLMRCLPYARVLRSDLQRLLGEWYHDAEGALTRFKLRIGTEEGLSFVETINSLRLHESGEYYRLLRERIQDYKEKLDLAKESRKESASYLLFVLAGVPILYMFQIFIYPWVQETQKLFQSLN</sequence>
<accession>A0A934J2D0</accession>
<keyword evidence="1" id="KW-1133">Transmembrane helix</keyword>
<dbReference type="EMBL" id="JAELUP010000031">
    <property type="protein sequence ID" value="MBJ6361530.1"/>
    <property type="molecule type" value="Genomic_DNA"/>
</dbReference>
<protein>
    <submittedName>
        <fullName evidence="2">Uncharacterized protein</fullName>
    </submittedName>
</protein>
<keyword evidence="1" id="KW-0472">Membrane</keyword>
<gene>
    <name evidence="2" type="ORF">JFN88_09475</name>
</gene>
<feature type="transmembrane region" description="Helical" evidence="1">
    <location>
        <begin position="106"/>
        <end position="126"/>
    </location>
</feature>
<evidence type="ECO:0000313" key="2">
    <source>
        <dbReference type="EMBL" id="MBJ6361530.1"/>
    </source>
</evidence>